<feature type="chain" id="PRO_5042171691" evidence="1">
    <location>
        <begin position="19"/>
        <end position="205"/>
    </location>
</feature>
<reference evidence="2" key="1">
    <citation type="submission" date="2022-01" db="EMBL/GenBank/DDBJ databases">
        <title>Genome Sequence Resource for Two Populations of Ditylenchus destructor, the Migratory Endoparasitic Phytonematode.</title>
        <authorList>
            <person name="Zhang H."/>
            <person name="Lin R."/>
            <person name="Xie B."/>
        </authorList>
    </citation>
    <scope>NUCLEOTIDE SEQUENCE</scope>
    <source>
        <strain evidence="2">BazhouSP</strain>
    </source>
</reference>
<keyword evidence="3" id="KW-1185">Reference proteome</keyword>
<sequence length="205" mass="23908">MKFLWFISAIFVLISACALFPEAYIFKCLDGCECDTDDEVIHCHNNPDRTRLQLPKTRLRGFTVLGLTHNNLRVLPSQELLQEKFPSLMAIDLEGNPDFECDTLEQYQRITVVSDCGKTPEEIAESRNRTTIETVAPATPECDMECQMRRHYDSMHEYLLRLWEIIKVKLAQLAKESKFFQDVKKFFEEMGKRVSQEMTKLTEDK</sequence>
<dbReference type="InterPro" id="IPR032675">
    <property type="entry name" value="LRR_dom_sf"/>
</dbReference>
<dbReference type="Proteomes" id="UP001201812">
    <property type="component" value="Unassembled WGS sequence"/>
</dbReference>
<dbReference type="PANTHER" id="PTHR39385">
    <property type="entry name" value="PROTEIN CBG20422"/>
    <property type="match status" value="1"/>
</dbReference>
<feature type="signal peptide" evidence="1">
    <location>
        <begin position="1"/>
        <end position="18"/>
    </location>
</feature>
<dbReference type="PROSITE" id="PS51257">
    <property type="entry name" value="PROKAR_LIPOPROTEIN"/>
    <property type="match status" value="1"/>
</dbReference>
<keyword evidence="1" id="KW-0732">Signal</keyword>
<proteinExistence type="predicted"/>
<gene>
    <name evidence="2" type="ORF">DdX_16218</name>
</gene>
<organism evidence="2 3">
    <name type="scientific">Ditylenchus destructor</name>
    <dbReference type="NCBI Taxonomy" id="166010"/>
    <lineage>
        <taxon>Eukaryota</taxon>
        <taxon>Metazoa</taxon>
        <taxon>Ecdysozoa</taxon>
        <taxon>Nematoda</taxon>
        <taxon>Chromadorea</taxon>
        <taxon>Rhabditida</taxon>
        <taxon>Tylenchina</taxon>
        <taxon>Tylenchomorpha</taxon>
        <taxon>Sphaerularioidea</taxon>
        <taxon>Anguinidae</taxon>
        <taxon>Anguininae</taxon>
        <taxon>Ditylenchus</taxon>
    </lineage>
</organism>
<protein>
    <submittedName>
        <fullName evidence="2">Uncharacterized protein</fullName>
    </submittedName>
</protein>
<dbReference type="AlphaFoldDB" id="A0AAD4R060"/>
<accession>A0AAD4R060</accession>
<name>A0AAD4R060_9BILA</name>
<evidence type="ECO:0000313" key="2">
    <source>
        <dbReference type="EMBL" id="KAI1701258.1"/>
    </source>
</evidence>
<dbReference type="Gene3D" id="3.80.10.10">
    <property type="entry name" value="Ribonuclease Inhibitor"/>
    <property type="match status" value="1"/>
</dbReference>
<evidence type="ECO:0000256" key="1">
    <source>
        <dbReference type="SAM" id="SignalP"/>
    </source>
</evidence>
<evidence type="ECO:0000313" key="3">
    <source>
        <dbReference type="Proteomes" id="UP001201812"/>
    </source>
</evidence>
<dbReference type="EMBL" id="JAKKPZ010000123">
    <property type="protein sequence ID" value="KAI1701258.1"/>
    <property type="molecule type" value="Genomic_DNA"/>
</dbReference>
<dbReference type="PANTHER" id="PTHR39385:SF2">
    <property type="entry name" value="SLIT-LIKE 3 PROTEIN"/>
    <property type="match status" value="1"/>
</dbReference>
<comment type="caution">
    <text evidence="2">The sequence shown here is derived from an EMBL/GenBank/DDBJ whole genome shotgun (WGS) entry which is preliminary data.</text>
</comment>